<dbReference type="GO" id="GO:0005509">
    <property type="term" value="F:calcium ion binding"/>
    <property type="evidence" value="ECO:0007669"/>
    <property type="project" value="InterPro"/>
</dbReference>
<dbReference type="SMART" id="SM00027">
    <property type="entry name" value="EH"/>
    <property type="match status" value="2"/>
</dbReference>
<dbReference type="PROSITE" id="PS00018">
    <property type="entry name" value="EF_HAND_1"/>
    <property type="match status" value="1"/>
</dbReference>
<comment type="subunit">
    <text evidence="5">Component of the PAN1 actin cytoskeleton-regulatory complex.</text>
</comment>
<feature type="coiled-coil region" evidence="21">
    <location>
        <begin position="347"/>
        <end position="381"/>
    </location>
</feature>
<keyword evidence="16" id="KW-0472">Membrane</keyword>
<dbReference type="InterPro" id="IPR025604">
    <property type="entry name" value="End3"/>
</dbReference>
<dbReference type="GO" id="GO:1990964">
    <property type="term" value="C:actin cytoskeleton-regulatory complex"/>
    <property type="evidence" value="ECO:0007669"/>
    <property type="project" value="EnsemblFungi"/>
</dbReference>
<dbReference type="GO" id="GO:0005886">
    <property type="term" value="C:plasma membrane"/>
    <property type="evidence" value="ECO:0007669"/>
    <property type="project" value="UniProtKB-SubCell"/>
</dbReference>
<gene>
    <name evidence="24" type="primary">TPHA0C02940</name>
    <name evidence="24" type="ordered locus">TPHA_0C02940</name>
</gene>
<dbReference type="KEGG" id="tpf:TPHA_0C02940"/>
<organism evidence="24 25">
    <name type="scientific">Tetrapisispora phaffii (strain ATCC 24235 / CBS 4417 / NBRC 1672 / NRRL Y-8282 / UCD 70-5)</name>
    <name type="common">Yeast</name>
    <name type="synonym">Fabospora phaffii</name>
    <dbReference type="NCBI Taxonomy" id="1071381"/>
    <lineage>
        <taxon>Eukaryota</taxon>
        <taxon>Fungi</taxon>
        <taxon>Dikarya</taxon>
        <taxon>Ascomycota</taxon>
        <taxon>Saccharomycotina</taxon>
        <taxon>Saccharomycetes</taxon>
        <taxon>Saccharomycetales</taxon>
        <taxon>Saccharomycetaceae</taxon>
        <taxon>Tetrapisispora</taxon>
    </lineage>
</organism>
<dbReference type="Proteomes" id="UP000005666">
    <property type="component" value="Chromosome 3"/>
</dbReference>
<dbReference type="GO" id="GO:0030479">
    <property type="term" value="C:actin cortical patch"/>
    <property type="evidence" value="ECO:0007669"/>
    <property type="project" value="UniProtKB-SubCell"/>
</dbReference>
<feature type="domain" description="EH" evidence="22">
    <location>
        <begin position="131"/>
        <end position="216"/>
    </location>
</feature>
<keyword evidence="17" id="KW-0009">Actin-binding</keyword>
<dbReference type="HOGENOM" id="CLU_040829_0_0_1"/>
<evidence type="ECO:0000256" key="20">
    <source>
        <dbReference type="ARBA" id="ARBA00029684"/>
    </source>
</evidence>
<comment type="similarity">
    <text evidence="4">Belongs to the END3 family.</text>
</comment>
<evidence type="ECO:0000256" key="14">
    <source>
        <dbReference type="ARBA" id="ARBA00022837"/>
    </source>
</evidence>
<dbReference type="InterPro" id="IPR000261">
    <property type="entry name" value="EH_dom"/>
</dbReference>
<keyword evidence="25" id="KW-1185">Reference proteome</keyword>
<evidence type="ECO:0000256" key="7">
    <source>
        <dbReference type="ARBA" id="ARBA00017312"/>
    </source>
</evidence>
<evidence type="ECO:0000256" key="5">
    <source>
        <dbReference type="ARBA" id="ARBA00011159"/>
    </source>
</evidence>
<evidence type="ECO:0000256" key="2">
    <source>
        <dbReference type="ARBA" id="ARBA00004134"/>
    </source>
</evidence>
<dbReference type="STRING" id="1071381.G8BRS1"/>
<dbReference type="OMA" id="HCLRQRN"/>
<dbReference type="GO" id="GO:0003779">
    <property type="term" value="F:actin binding"/>
    <property type="evidence" value="ECO:0007669"/>
    <property type="project" value="UniProtKB-KW"/>
</dbReference>
<name>G8BRS1_TETPH</name>
<reference evidence="24 25" key="1">
    <citation type="journal article" date="2011" name="Proc. Natl. Acad. Sci. U.S.A.">
        <title>Evolutionary erosion of yeast sex chromosomes by mating-type switching accidents.</title>
        <authorList>
            <person name="Gordon J.L."/>
            <person name="Armisen D."/>
            <person name="Proux-Wera E."/>
            <person name="Oheigeartaigh S.S."/>
            <person name="Byrne K.P."/>
            <person name="Wolfe K.H."/>
        </authorList>
    </citation>
    <scope>NUCLEOTIDE SEQUENCE [LARGE SCALE GENOMIC DNA]</scope>
    <source>
        <strain evidence="25">ATCC 24235 / CBS 4417 / NBRC 1672 / NRRL Y-8282 / UCD 70-5</strain>
    </source>
</reference>
<dbReference type="PANTHER" id="PTHR11216:SF74">
    <property type="entry name" value="ACTIN CYTOSKELETON-REGULATORY COMPLEX PROTEIN END3"/>
    <property type="match status" value="1"/>
</dbReference>
<dbReference type="PROSITE" id="PS50222">
    <property type="entry name" value="EF_HAND_2"/>
    <property type="match status" value="1"/>
</dbReference>
<evidence type="ECO:0000256" key="19">
    <source>
        <dbReference type="ARBA" id="ARBA00025194"/>
    </source>
</evidence>
<evidence type="ECO:0000256" key="15">
    <source>
        <dbReference type="ARBA" id="ARBA00023054"/>
    </source>
</evidence>
<dbReference type="RefSeq" id="XP_003684881.1">
    <property type="nucleotide sequence ID" value="XM_003684833.1"/>
</dbReference>
<keyword evidence="13" id="KW-0967">Endosome</keyword>
<keyword evidence="12" id="KW-0677">Repeat</keyword>
<keyword evidence="10" id="KW-0254">Endocytosis</keyword>
<evidence type="ECO:0000256" key="4">
    <source>
        <dbReference type="ARBA" id="ARBA00009909"/>
    </source>
</evidence>
<feature type="domain" description="EF-hand" evidence="23">
    <location>
        <begin position="40"/>
        <end position="75"/>
    </location>
</feature>
<dbReference type="CDD" id="cd00052">
    <property type="entry name" value="EH"/>
    <property type="match status" value="1"/>
</dbReference>
<dbReference type="GeneID" id="11533812"/>
<dbReference type="eggNOG" id="KOG0998">
    <property type="taxonomic scope" value="Eukaryota"/>
</dbReference>
<evidence type="ECO:0000256" key="17">
    <source>
        <dbReference type="ARBA" id="ARBA00023203"/>
    </source>
</evidence>
<dbReference type="GO" id="GO:0006897">
    <property type="term" value="P:endocytosis"/>
    <property type="evidence" value="ECO:0007669"/>
    <property type="project" value="UniProtKB-KW"/>
</dbReference>
<evidence type="ECO:0000256" key="12">
    <source>
        <dbReference type="ARBA" id="ARBA00022737"/>
    </source>
</evidence>
<dbReference type="FunFam" id="1.10.238.10:FF:000323">
    <property type="entry name" value="Actin cytoskeleton-regulatory complex protein end3"/>
    <property type="match status" value="1"/>
</dbReference>
<dbReference type="GO" id="GO:0030674">
    <property type="term" value="F:protein-macromolecule adaptor activity"/>
    <property type="evidence" value="ECO:0007669"/>
    <property type="project" value="EnsemblFungi"/>
</dbReference>
<evidence type="ECO:0000256" key="8">
    <source>
        <dbReference type="ARBA" id="ARBA00022475"/>
    </source>
</evidence>
<dbReference type="SUPFAM" id="SSF47473">
    <property type="entry name" value="EF-hand"/>
    <property type="match status" value="2"/>
</dbReference>
<evidence type="ECO:0000256" key="21">
    <source>
        <dbReference type="SAM" id="Coils"/>
    </source>
</evidence>
<dbReference type="OrthoDB" id="1716625at2759"/>
<keyword evidence="14" id="KW-0106">Calcium</keyword>
<sequence length="387" mass="44497">MPKLEQFEIKKYWQIFTGLKPVDNKVDHDQVLPMLYNSKLDSSILNQIWFLADIDDDDNLDFEEFVICMRLIFDLVNKNISSVPDELPDWLVPGSKAKLVKERKKLKQEENIELPKANDLPQIDWYISPEDKTFYDNLISSIQMNTDGTYTLQSISDALKNKFFNIGTSDINKAWTLVNPSSSASINKDPALYFIHILRQRNDVGALIPSEYPTNLESVINKKQIDYNISSSQNDLTRSSAIKTPARVQTSASSNNTTLQRTNDITINNNREAITLNEIPRGNPNDINSLEKELQLLDIELMRVKEEVSKQTNTTQIKAQLQELLNYKELQYQRNLNNKTPKTPTNLNSVRDDLSNLESQVDILESYLSDKKSELDQLNQQIQSHNQ</sequence>
<evidence type="ECO:0000256" key="11">
    <source>
        <dbReference type="ARBA" id="ARBA00022723"/>
    </source>
</evidence>
<dbReference type="InterPro" id="IPR002048">
    <property type="entry name" value="EF_hand_dom"/>
</dbReference>
<dbReference type="Gene3D" id="1.10.238.10">
    <property type="entry name" value="EF-hand"/>
    <property type="match status" value="1"/>
</dbReference>
<dbReference type="EMBL" id="HE612858">
    <property type="protein sequence ID" value="CCE62447.1"/>
    <property type="molecule type" value="Genomic_DNA"/>
</dbReference>
<dbReference type="AlphaFoldDB" id="G8BRS1"/>
<keyword evidence="11" id="KW-0479">Metal-binding</keyword>
<dbReference type="GO" id="GO:0007015">
    <property type="term" value="P:actin filament organization"/>
    <property type="evidence" value="ECO:0007669"/>
    <property type="project" value="InterPro"/>
</dbReference>
<dbReference type="Pfam" id="PF12761">
    <property type="entry name" value="End3"/>
    <property type="match status" value="1"/>
</dbReference>
<evidence type="ECO:0000259" key="22">
    <source>
        <dbReference type="PROSITE" id="PS50031"/>
    </source>
</evidence>
<dbReference type="GO" id="GO:0061709">
    <property type="term" value="P:reticulophagy"/>
    <property type="evidence" value="ECO:0007669"/>
    <property type="project" value="EnsemblFungi"/>
</dbReference>
<evidence type="ECO:0000256" key="1">
    <source>
        <dbReference type="ARBA" id="ARBA00004125"/>
    </source>
</evidence>
<evidence type="ECO:0000259" key="23">
    <source>
        <dbReference type="PROSITE" id="PS50222"/>
    </source>
</evidence>
<dbReference type="GO" id="GO:0016197">
    <property type="term" value="P:endosomal transport"/>
    <property type="evidence" value="ECO:0007669"/>
    <property type="project" value="TreeGrafter"/>
</dbReference>
<keyword evidence="8" id="KW-1003">Cell membrane</keyword>
<dbReference type="GO" id="GO:0010008">
    <property type="term" value="C:endosome membrane"/>
    <property type="evidence" value="ECO:0007669"/>
    <property type="project" value="UniProtKB-SubCell"/>
</dbReference>
<dbReference type="InterPro" id="IPR018247">
    <property type="entry name" value="EF_Hand_1_Ca_BS"/>
</dbReference>
<evidence type="ECO:0000313" key="25">
    <source>
        <dbReference type="Proteomes" id="UP000005666"/>
    </source>
</evidence>
<dbReference type="PROSITE" id="PS50031">
    <property type="entry name" value="EH"/>
    <property type="match status" value="2"/>
</dbReference>
<evidence type="ECO:0000313" key="24">
    <source>
        <dbReference type="EMBL" id="CCE62447.1"/>
    </source>
</evidence>
<dbReference type="PANTHER" id="PTHR11216">
    <property type="entry name" value="EH DOMAIN"/>
    <property type="match status" value="1"/>
</dbReference>
<dbReference type="Pfam" id="PF12763">
    <property type="entry name" value="EH"/>
    <property type="match status" value="1"/>
</dbReference>
<feature type="domain" description="EH" evidence="22">
    <location>
        <begin position="8"/>
        <end position="98"/>
    </location>
</feature>
<dbReference type="InterPro" id="IPR011992">
    <property type="entry name" value="EF-hand-dom_pair"/>
</dbReference>
<evidence type="ECO:0000256" key="10">
    <source>
        <dbReference type="ARBA" id="ARBA00022583"/>
    </source>
</evidence>
<evidence type="ECO:0000256" key="16">
    <source>
        <dbReference type="ARBA" id="ARBA00023136"/>
    </source>
</evidence>
<protein>
    <recommendedName>
        <fullName evidence="7">Actin cytoskeleton-regulatory complex protein END3</fullName>
    </recommendedName>
    <alternativeName>
        <fullName evidence="6">Actin cytoskeleton-regulatory complex protein end3</fullName>
    </alternativeName>
    <alternativeName>
        <fullName evidence="20">Endocytosis protein 3</fullName>
    </alternativeName>
</protein>
<keyword evidence="18" id="KW-0206">Cytoskeleton</keyword>
<evidence type="ECO:0000256" key="3">
    <source>
        <dbReference type="ARBA" id="ARBA00004413"/>
    </source>
</evidence>
<evidence type="ECO:0000256" key="6">
    <source>
        <dbReference type="ARBA" id="ARBA00013889"/>
    </source>
</evidence>
<accession>G8BRS1</accession>
<evidence type="ECO:0000256" key="13">
    <source>
        <dbReference type="ARBA" id="ARBA00022753"/>
    </source>
</evidence>
<keyword evidence="15 21" id="KW-0175">Coiled coil</keyword>
<dbReference type="GO" id="GO:0030476">
    <property type="term" value="P:ascospore wall assembly"/>
    <property type="evidence" value="ECO:0007669"/>
    <property type="project" value="EnsemblFungi"/>
</dbReference>
<evidence type="ECO:0000256" key="9">
    <source>
        <dbReference type="ARBA" id="ARBA00022490"/>
    </source>
</evidence>
<evidence type="ECO:0000256" key="18">
    <source>
        <dbReference type="ARBA" id="ARBA00023212"/>
    </source>
</evidence>
<comment type="subcellular location">
    <subcellularLocation>
        <location evidence="3">Cell membrane</location>
        <topology evidence="3">Peripheral membrane protein</topology>
        <orientation evidence="3">Cytoplasmic side</orientation>
    </subcellularLocation>
    <subcellularLocation>
        <location evidence="2">Cytoplasm</location>
        <location evidence="2">Cytoskeleton</location>
        <location evidence="2">Actin patch</location>
    </subcellularLocation>
    <subcellularLocation>
        <location evidence="1">Endosome membrane</location>
        <topology evidence="1">Peripheral membrane protein</topology>
        <orientation evidence="1">Cytoplasmic side</orientation>
    </subcellularLocation>
</comment>
<proteinExistence type="inferred from homology"/>
<comment type="function">
    <text evidence="19">Component of the PAN1 actin cytoskeleton-regulatory complex required for the internalization of endosomes during actin-coupled endocytosis. The complex links the site of endocytosis to the cell membrane-associated actin cytoskeleton. Mediates uptake of external molecules and vacuolar degradation of plasma membrane proteins. Plays a role in the proper organization of the cell membrane-associated actin cytoskeleton and promotes its destabilization.</text>
</comment>
<keyword evidence="9" id="KW-0963">Cytoplasm</keyword>